<feature type="transmembrane region" description="Helical" evidence="4">
    <location>
        <begin position="12"/>
        <end position="30"/>
    </location>
</feature>
<proteinExistence type="predicted"/>
<accession>A0ABU4RR10</accession>
<feature type="transmembrane region" description="Helical" evidence="4">
    <location>
        <begin position="168"/>
        <end position="190"/>
    </location>
</feature>
<dbReference type="SUPFAM" id="SSF103473">
    <property type="entry name" value="MFS general substrate transporter"/>
    <property type="match status" value="1"/>
</dbReference>
<keyword evidence="7" id="KW-1185">Reference proteome</keyword>
<feature type="transmembrane region" description="Helical" evidence="4">
    <location>
        <begin position="356"/>
        <end position="379"/>
    </location>
</feature>
<dbReference type="Gene3D" id="1.20.1250.20">
    <property type="entry name" value="MFS general substrate transporter like domains"/>
    <property type="match status" value="2"/>
</dbReference>
<keyword evidence="2 4" id="KW-1133">Transmembrane helix</keyword>
<dbReference type="PANTHER" id="PTHR11360">
    <property type="entry name" value="MONOCARBOXYLATE TRANSPORTER"/>
    <property type="match status" value="1"/>
</dbReference>
<dbReference type="InterPro" id="IPR020846">
    <property type="entry name" value="MFS_dom"/>
</dbReference>
<evidence type="ECO:0000313" key="7">
    <source>
        <dbReference type="Proteomes" id="UP001274321"/>
    </source>
</evidence>
<keyword evidence="3 4" id="KW-0472">Membrane</keyword>
<reference evidence="6 7" key="1">
    <citation type="submission" date="2023-11" db="EMBL/GenBank/DDBJ databases">
        <authorList>
            <person name="Bao R."/>
        </authorList>
    </citation>
    <scope>NUCLEOTIDE SEQUENCE [LARGE SCALE GENOMIC DNA]</scope>
    <source>
        <strain evidence="6 7">PJ23</strain>
    </source>
</reference>
<dbReference type="Pfam" id="PF07690">
    <property type="entry name" value="MFS_1"/>
    <property type="match status" value="1"/>
</dbReference>
<feature type="transmembrane region" description="Helical" evidence="4">
    <location>
        <begin position="391"/>
        <end position="409"/>
    </location>
</feature>
<comment type="caution">
    <text evidence="6">The sequence shown here is derived from an EMBL/GenBank/DDBJ whole genome shotgun (WGS) entry which is preliminary data.</text>
</comment>
<organism evidence="6 7">
    <name type="scientific">Terrihabitans rhizophilus</name>
    <dbReference type="NCBI Taxonomy" id="3092662"/>
    <lineage>
        <taxon>Bacteria</taxon>
        <taxon>Pseudomonadati</taxon>
        <taxon>Pseudomonadota</taxon>
        <taxon>Alphaproteobacteria</taxon>
        <taxon>Hyphomicrobiales</taxon>
        <taxon>Terrihabitans</taxon>
    </lineage>
</organism>
<feature type="domain" description="Major facilitator superfamily (MFS) profile" evidence="5">
    <location>
        <begin position="14"/>
        <end position="414"/>
    </location>
</feature>
<feature type="transmembrane region" description="Helical" evidence="4">
    <location>
        <begin position="270"/>
        <end position="291"/>
    </location>
</feature>
<feature type="transmembrane region" description="Helical" evidence="4">
    <location>
        <begin position="323"/>
        <end position="344"/>
    </location>
</feature>
<evidence type="ECO:0000313" key="6">
    <source>
        <dbReference type="EMBL" id="MDX6807290.1"/>
    </source>
</evidence>
<dbReference type="RefSeq" id="WP_319845419.1">
    <property type="nucleotide sequence ID" value="NZ_JAXAFJ010000010.1"/>
</dbReference>
<dbReference type="CDD" id="cd17355">
    <property type="entry name" value="MFS_YcxA_like"/>
    <property type="match status" value="1"/>
</dbReference>
<sequence length="418" mass="44513">MPGMQVLGQRYAFVVLGAVFCCLLVSAGLRSTPGVLILPLEQGFGWSRDVVSLSAAIGIFLYGLVGPFAAAFMERYGLRRTIMGALCVMAGSTAASSLMSEPWHLVLSWGVLSGLGSGCLALVLGATVVNRWFATNRGLMMGVLTASTASGTLVFLPALAAIAETYGWQAVVLTIGAACALLVPVVFLLVPERPYDVGLVPYGAAGAPQPPEPRTGLLDLAVGSLVVAARTRTFWYLFTTFFICGFTTNGLVGTHLIAFCGDMGISQIHAASLLALMGLFDLVGTTLSGWLTDRFDPRRLLFVYYAVRGLSLLYLPFSDFSVQALTVFAVFYGLDWIATVPPTLRLASERFGDQRAPVIFGWIVVGHQIGAASAAYLGGYMRTVQGNYFDMFLLAGATAVFAAFVALLVRRENLPKPA</sequence>
<evidence type="ECO:0000259" key="5">
    <source>
        <dbReference type="PROSITE" id="PS50850"/>
    </source>
</evidence>
<evidence type="ECO:0000256" key="2">
    <source>
        <dbReference type="ARBA" id="ARBA00022989"/>
    </source>
</evidence>
<evidence type="ECO:0000256" key="3">
    <source>
        <dbReference type="ARBA" id="ARBA00023136"/>
    </source>
</evidence>
<dbReference type="InterPro" id="IPR050327">
    <property type="entry name" value="Proton-linked_MCT"/>
</dbReference>
<dbReference type="EMBL" id="JAXAFJ010000010">
    <property type="protein sequence ID" value="MDX6807290.1"/>
    <property type="molecule type" value="Genomic_DNA"/>
</dbReference>
<evidence type="ECO:0000256" key="1">
    <source>
        <dbReference type="ARBA" id="ARBA00022692"/>
    </source>
</evidence>
<feature type="transmembrane region" description="Helical" evidence="4">
    <location>
        <begin position="82"/>
        <end position="100"/>
    </location>
</feature>
<name>A0ABU4RR10_9HYPH</name>
<feature type="transmembrane region" description="Helical" evidence="4">
    <location>
        <begin position="50"/>
        <end position="70"/>
    </location>
</feature>
<feature type="transmembrane region" description="Helical" evidence="4">
    <location>
        <begin position="106"/>
        <end position="129"/>
    </location>
</feature>
<dbReference type="Proteomes" id="UP001274321">
    <property type="component" value="Unassembled WGS sequence"/>
</dbReference>
<feature type="transmembrane region" description="Helical" evidence="4">
    <location>
        <begin position="141"/>
        <end position="162"/>
    </location>
</feature>
<gene>
    <name evidence="6" type="ORF">SCD90_14550</name>
</gene>
<dbReference type="InterPro" id="IPR011701">
    <property type="entry name" value="MFS"/>
</dbReference>
<feature type="transmembrane region" description="Helical" evidence="4">
    <location>
        <begin position="234"/>
        <end position="258"/>
    </location>
</feature>
<keyword evidence="1 4" id="KW-0812">Transmembrane</keyword>
<evidence type="ECO:0000256" key="4">
    <source>
        <dbReference type="SAM" id="Phobius"/>
    </source>
</evidence>
<protein>
    <submittedName>
        <fullName evidence="6">MFS transporter</fullName>
    </submittedName>
</protein>
<dbReference type="PANTHER" id="PTHR11360:SF284">
    <property type="entry name" value="EG:103B4.3 PROTEIN-RELATED"/>
    <property type="match status" value="1"/>
</dbReference>
<dbReference type="PROSITE" id="PS50850">
    <property type="entry name" value="MFS"/>
    <property type="match status" value="1"/>
</dbReference>
<dbReference type="InterPro" id="IPR036259">
    <property type="entry name" value="MFS_trans_sf"/>
</dbReference>